<organism evidence="1 2">
    <name type="scientific">Tetrabaena socialis</name>
    <dbReference type="NCBI Taxonomy" id="47790"/>
    <lineage>
        <taxon>Eukaryota</taxon>
        <taxon>Viridiplantae</taxon>
        <taxon>Chlorophyta</taxon>
        <taxon>core chlorophytes</taxon>
        <taxon>Chlorophyceae</taxon>
        <taxon>CS clade</taxon>
        <taxon>Chlamydomonadales</taxon>
        <taxon>Tetrabaenaceae</taxon>
        <taxon>Tetrabaena</taxon>
    </lineage>
</organism>
<dbReference type="Proteomes" id="UP000236333">
    <property type="component" value="Unassembled WGS sequence"/>
</dbReference>
<evidence type="ECO:0000313" key="1">
    <source>
        <dbReference type="EMBL" id="PNH04884.1"/>
    </source>
</evidence>
<comment type="caution">
    <text evidence="1">The sequence shown here is derived from an EMBL/GenBank/DDBJ whole genome shotgun (WGS) entry which is preliminary data.</text>
</comment>
<reference evidence="1 2" key="1">
    <citation type="journal article" date="2017" name="Mol. Biol. Evol.">
        <title>The 4-celled Tetrabaena socialis nuclear genome reveals the essential components for genetic control of cell number at the origin of multicellularity in the volvocine lineage.</title>
        <authorList>
            <person name="Featherston J."/>
            <person name="Arakaki Y."/>
            <person name="Hanschen E.R."/>
            <person name="Ferris P.J."/>
            <person name="Michod R.E."/>
            <person name="Olson B.J.S.C."/>
            <person name="Nozaki H."/>
            <person name="Durand P.M."/>
        </authorList>
    </citation>
    <scope>NUCLEOTIDE SEQUENCE [LARGE SCALE GENOMIC DNA]</scope>
    <source>
        <strain evidence="1 2">NIES-571</strain>
    </source>
</reference>
<gene>
    <name evidence="1" type="ORF">TSOC_008899</name>
</gene>
<keyword evidence="2" id="KW-1185">Reference proteome</keyword>
<accession>A0A2J7ZX91</accession>
<proteinExistence type="predicted"/>
<sequence>MSQLREAPATAITAVLANTSGAARSLARALPPSTPAGEAGVTPAAAAVPCSGHVPGPQVPAAEGAVQLAVVAVLCNAQRYAPALRAASAGASWCSI</sequence>
<protein>
    <submittedName>
        <fullName evidence="1">Uncharacterized protein</fullName>
    </submittedName>
</protein>
<evidence type="ECO:0000313" key="2">
    <source>
        <dbReference type="Proteomes" id="UP000236333"/>
    </source>
</evidence>
<dbReference type="EMBL" id="PGGS01000352">
    <property type="protein sequence ID" value="PNH04884.1"/>
    <property type="molecule type" value="Genomic_DNA"/>
</dbReference>
<dbReference type="AlphaFoldDB" id="A0A2J7ZX91"/>
<name>A0A2J7ZX91_9CHLO</name>